<keyword evidence="1" id="KW-1133">Transmembrane helix</keyword>
<keyword evidence="1" id="KW-0812">Transmembrane</keyword>
<dbReference type="EMBL" id="LR796164">
    <property type="protein sequence ID" value="CAB4122384.1"/>
    <property type="molecule type" value="Genomic_DNA"/>
</dbReference>
<gene>
    <name evidence="2" type="ORF">UFOVP36_41</name>
</gene>
<keyword evidence="1" id="KW-0472">Membrane</keyword>
<feature type="transmembrane region" description="Helical" evidence="1">
    <location>
        <begin position="6"/>
        <end position="23"/>
    </location>
</feature>
<organism evidence="2">
    <name type="scientific">uncultured Caudovirales phage</name>
    <dbReference type="NCBI Taxonomy" id="2100421"/>
    <lineage>
        <taxon>Viruses</taxon>
        <taxon>Duplodnaviria</taxon>
        <taxon>Heunggongvirae</taxon>
        <taxon>Uroviricota</taxon>
        <taxon>Caudoviricetes</taxon>
        <taxon>Peduoviridae</taxon>
        <taxon>Maltschvirus</taxon>
        <taxon>Maltschvirus maltsch</taxon>
    </lineage>
</organism>
<sequence length="64" mass="7172">MESSTVIAGVGLLGSIVAVWVQLNERIVRLETKADHVDKQYDQITLQLARIEAKLDGKQDRQHS</sequence>
<proteinExistence type="predicted"/>
<reference evidence="2" key="1">
    <citation type="submission" date="2020-04" db="EMBL/GenBank/DDBJ databases">
        <authorList>
            <person name="Chiriac C."/>
            <person name="Salcher M."/>
            <person name="Ghai R."/>
            <person name="Kavagutti S V."/>
        </authorList>
    </citation>
    <scope>NUCLEOTIDE SEQUENCE</scope>
</reference>
<evidence type="ECO:0000256" key="1">
    <source>
        <dbReference type="SAM" id="Phobius"/>
    </source>
</evidence>
<evidence type="ECO:0000313" key="2">
    <source>
        <dbReference type="EMBL" id="CAB4122384.1"/>
    </source>
</evidence>
<accession>A0A6J5KJR7</accession>
<protein>
    <submittedName>
        <fullName evidence="2">Uncharacterized protein</fullName>
    </submittedName>
</protein>
<name>A0A6J5KJR7_9CAUD</name>